<evidence type="ECO:0000256" key="1">
    <source>
        <dbReference type="SAM" id="MobiDB-lite"/>
    </source>
</evidence>
<proteinExistence type="predicted"/>
<organism evidence="2 3">
    <name type="scientific">Pseudomonas amygdali pv. lachrymans str. M301315</name>
    <dbReference type="NCBI Taxonomy" id="629260"/>
    <lineage>
        <taxon>Bacteria</taxon>
        <taxon>Pseudomonadati</taxon>
        <taxon>Pseudomonadota</taxon>
        <taxon>Gammaproteobacteria</taxon>
        <taxon>Pseudomonadales</taxon>
        <taxon>Pseudomonadaceae</taxon>
        <taxon>Pseudomonas</taxon>
        <taxon>Pseudomonas amygdali</taxon>
    </lineage>
</organism>
<sequence length="62" mass="6649">MNSLSCSKSALSAQSRTQSVQNGMPTRSMGTIVFFRALIVPHAPVVASRKSWAKRCNTPPAS</sequence>
<dbReference type="AlphaFoldDB" id="A0AAD0LWT0"/>
<accession>A0AAD0LWT0</accession>
<dbReference type="Proteomes" id="UP000006426">
    <property type="component" value="Chromosome"/>
</dbReference>
<protein>
    <submittedName>
        <fullName evidence="2">Uncharacterized protein</fullName>
    </submittedName>
</protein>
<reference evidence="2 3" key="1">
    <citation type="journal article" date="2011" name="PLoS Pathog.">
        <title>Dynamic evolution of pathogenicity revealed by sequencing and comparative genomics of 19 Pseudomonas syringae isolates.</title>
        <authorList>
            <person name="Baltrus D.A."/>
            <person name="Nishimura M.T."/>
            <person name="Romanchuk A."/>
            <person name="Chang J.H."/>
            <person name="Mukhtar M.S."/>
            <person name="Cherkis K."/>
            <person name="Roach J."/>
            <person name="Grant S.R."/>
            <person name="Jones C.D."/>
            <person name="Dangl J.L."/>
        </authorList>
    </citation>
    <scope>NUCLEOTIDE SEQUENCE [LARGE SCALE GENOMIC DNA]</scope>
    <source>
        <strain evidence="2 3">M301315</strain>
    </source>
</reference>
<dbReference type="EMBL" id="CP031225">
    <property type="protein sequence ID" value="AXH55414.1"/>
    <property type="molecule type" value="Genomic_DNA"/>
</dbReference>
<gene>
    <name evidence="2" type="ORF">PLA107_008905</name>
</gene>
<feature type="region of interest" description="Disordered" evidence="1">
    <location>
        <begin position="1"/>
        <end position="24"/>
    </location>
</feature>
<evidence type="ECO:0000313" key="3">
    <source>
        <dbReference type="Proteomes" id="UP000006426"/>
    </source>
</evidence>
<evidence type="ECO:0000313" key="2">
    <source>
        <dbReference type="EMBL" id="AXH55414.1"/>
    </source>
</evidence>
<name>A0AAD0LWT0_PSEAV</name>